<evidence type="ECO:0000256" key="3">
    <source>
        <dbReference type="ARBA" id="ARBA00022833"/>
    </source>
</evidence>
<name>A0AAV7KIM9_9METZ</name>
<evidence type="ECO:0000256" key="1">
    <source>
        <dbReference type="ARBA" id="ARBA00022723"/>
    </source>
</evidence>
<evidence type="ECO:0000313" key="8">
    <source>
        <dbReference type="Proteomes" id="UP001165289"/>
    </source>
</evidence>
<dbReference type="InterPro" id="IPR011124">
    <property type="entry name" value="Znf_CW"/>
</dbReference>
<dbReference type="Pfam" id="PF07496">
    <property type="entry name" value="zf-CW"/>
    <property type="match status" value="1"/>
</dbReference>
<accession>A0AAV7KIM9</accession>
<keyword evidence="2" id="KW-0863">Zinc-finger</keyword>
<organism evidence="7 8">
    <name type="scientific">Oopsacas minuta</name>
    <dbReference type="NCBI Taxonomy" id="111878"/>
    <lineage>
        <taxon>Eukaryota</taxon>
        <taxon>Metazoa</taxon>
        <taxon>Porifera</taxon>
        <taxon>Hexactinellida</taxon>
        <taxon>Hexasterophora</taxon>
        <taxon>Lyssacinosida</taxon>
        <taxon>Leucopsacidae</taxon>
        <taxon>Oopsacas</taxon>
    </lineage>
</organism>
<dbReference type="GO" id="GO:0005634">
    <property type="term" value="C:nucleus"/>
    <property type="evidence" value="ECO:0007669"/>
    <property type="project" value="TreeGrafter"/>
</dbReference>
<dbReference type="InterPro" id="IPR000313">
    <property type="entry name" value="PWWP_dom"/>
</dbReference>
<dbReference type="SUPFAM" id="SSF63748">
    <property type="entry name" value="Tudor/PWWP/MBT"/>
    <property type="match status" value="1"/>
</dbReference>
<dbReference type="PROSITE" id="PS50812">
    <property type="entry name" value="PWWP"/>
    <property type="match status" value="1"/>
</dbReference>
<evidence type="ECO:0000259" key="6">
    <source>
        <dbReference type="PROSITE" id="PS51050"/>
    </source>
</evidence>
<keyword evidence="8" id="KW-1185">Reference proteome</keyword>
<feature type="domain" description="CW-type" evidence="6">
    <location>
        <begin position="19"/>
        <end position="75"/>
    </location>
</feature>
<feature type="compositionally biased region" description="Polar residues" evidence="4">
    <location>
        <begin position="208"/>
        <end position="220"/>
    </location>
</feature>
<evidence type="ECO:0000259" key="5">
    <source>
        <dbReference type="PROSITE" id="PS50812"/>
    </source>
</evidence>
<dbReference type="Gene3D" id="2.30.30.140">
    <property type="match status" value="1"/>
</dbReference>
<keyword evidence="3" id="KW-0862">Zinc</keyword>
<reference evidence="7 8" key="1">
    <citation type="journal article" date="2023" name="BMC Biol.">
        <title>The compact genome of the sponge Oopsacas minuta (Hexactinellida) is lacking key metazoan core genes.</title>
        <authorList>
            <person name="Santini S."/>
            <person name="Schenkelaars Q."/>
            <person name="Jourda C."/>
            <person name="Duchesne M."/>
            <person name="Belahbib H."/>
            <person name="Rocher C."/>
            <person name="Selva M."/>
            <person name="Riesgo A."/>
            <person name="Vervoort M."/>
            <person name="Leys S.P."/>
            <person name="Kodjabachian L."/>
            <person name="Le Bivic A."/>
            <person name="Borchiellini C."/>
            <person name="Claverie J.M."/>
            <person name="Renard E."/>
        </authorList>
    </citation>
    <scope>NUCLEOTIDE SEQUENCE [LARGE SCALE GENOMIC DNA]</scope>
    <source>
        <strain evidence="7">SPO-2</strain>
    </source>
</reference>
<sequence>MAKKPILIPDTSSDSSSGDDNGYIWAQCEYENCQKWRKLNKEAFLKEGKQAQKWYCELNPDIQCNDCSKPEENWEVEAYKYNQKLKLYTIIHAKHRTYTKWPAIITLCPVKNKYTDRKNSIYHVEFFGISHSHAWVDAYNIEIIGSQTELQIPRAHKQYSRVKVAFEEAKEAMIVQLNDRSKLIKFKFVVASEAKNEEVNKPNKSKINRNNEYVSNSNHTSPCDRIANQEVFTDFSELHLFGISLLDQMQIMLTRFNYSAPD</sequence>
<evidence type="ECO:0000313" key="7">
    <source>
        <dbReference type="EMBL" id="KAI6660770.1"/>
    </source>
</evidence>
<dbReference type="Proteomes" id="UP001165289">
    <property type="component" value="Unassembled WGS sequence"/>
</dbReference>
<dbReference type="InterPro" id="IPR042778">
    <property type="entry name" value="ZCWPW1/ZCWPW2"/>
</dbReference>
<dbReference type="EMBL" id="JAKMXF010000024">
    <property type="protein sequence ID" value="KAI6660770.1"/>
    <property type="molecule type" value="Genomic_DNA"/>
</dbReference>
<gene>
    <name evidence="7" type="ORF">LOD99_10218</name>
</gene>
<dbReference type="AlphaFoldDB" id="A0AAV7KIM9"/>
<dbReference type="Pfam" id="PF00855">
    <property type="entry name" value="PWWP"/>
    <property type="match status" value="1"/>
</dbReference>
<evidence type="ECO:0000256" key="4">
    <source>
        <dbReference type="SAM" id="MobiDB-lite"/>
    </source>
</evidence>
<dbReference type="GO" id="GO:0008270">
    <property type="term" value="F:zinc ion binding"/>
    <property type="evidence" value="ECO:0007669"/>
    <property type="project" value="UniProtKB-KW"/>
</dbReference>
<dbReference type="PANTHER" id="PTHR15999:SF2">
    <property type="entry name" value="ZINC FINGER CW-TYPE PWWP DOMAIN PROTEIN 1"/>
    <property type="match status" value="1"/>
</dbReference>
<evidence type="ECO:0000256" key="2">
    <source>
        <dbReference type="ARBA" id="ARBA00022771"/>
    </source>
</evidence>
<feature type="region of interest" description="Disordered" evidence="4">
    <location>
        <begin position="199"/>
        <end position="220"/>
    </location>
</feature>
<dbReference type="Gene3D" id="3.30.40.100">
    <property type="match status" value="1"/>
</dbReference>
<proteinExistence type="predicted"/>
<dbReference type="PANTHER" id="PTHR15999">
    <property type="entry name" value="ZINC FINGER CW-TYPE PWWP DOMAIN PROTEIN 1"/>
    <property type="match status" value="1"/>
</dbReference>
<protein>
    <submittedName>
        <fullName evidence="7">Zinc finger CW-type PWWP domain protein 1</fullName>
    </submittedName>
</protein>
<keyword evidence="1" id="KW-0479">Metal-binding</keyword>
<comment type="caution">
    <text evidence="7">The sequence shown here is derived from an EMBL/GenBank/DDBJ whole genome shotgun (WGS) entry which is preliminary data.</text>
</comment>
<feature type="domain" description="PWWP" evidence="5">
    <location>
        <begin position="87"/>
        <end position="136"/>
    </location>
</feature>
<dbReference type="PROSITE" id="PS51050">
    <property type="entry name" value="ZF_CW"/>
    <property type="match status" value="1"/>
</dbReference>